<evidence type="ECO:0000313" key="1">
    <source>
        <dbReference type="EMBL" id="MDF1585167.1"/>
    </source>
</evidence>
<comment type="caution">
    <text evidence="1">The sequence shown here is derived from an EMBL/GenBank/DDBJ whole genome shotgun (WGS) entry which is preliminary data.</text>
</comment>
<name>A0AAP3V1R7_9PROT</name>
<organism evidence="1 2">
    <name type="scientific">Marinimicrococcus flavescens</name>
    <dbReference type="NCBI Taxonomy" id="3031815"/>
    <lineage>
        <taxon>Bacteria</taxon>
        <taxon>Pseudomonadati</taxon>
        <taxon>Pseudomonadota</taxon>
        <taxon>Alphaproteobacteria</taxon>
        <taxon>Geminicoccales</taxon>
        <taxon>Geminicoccaceae</taxon>
        <taxon>Marinimicrococcus</taxon>
    </lineage>
</organism>
<sequence>MPFLAVASSPGLLIERRIGNRINRSAANADMPEEKVFLLIAARDDAPVVAAKAG</sequence>
<evidence type="ECO:0000313" key="2">
    <source>
        <dbReference type="Proteomes" id="UP001301140"/>
    </source>
</evidence>
<protein>
    <submittedName>
        <fullName evidence="1">Uncharacterized protein</fullName>
    </submittedName>
</protein>
<accession>A0AAP3V1R7</accession>
<dbReference type="RefSeq" id="WP_327787579.1">
    <property type="nucleotide sequence ID" value="NZ_JARGEQ010000013.1"/>
</dbReference>
<dbReference type="Proteomes" id="UP001301140">
    <property type="component" value="Unassembled WGS sequence"/>
</dbReference>
<dbReference type="EMBL" id="JARGEQ010000013">
    <property type="protein sequence ID" value="MDF1585167.1"/>
    <property type="molecule type" value="Genomic_DNA"/>
</dbReference>
<reference evidence="1 2" key="1">
    <citation type="submission" date="2023-03" db="EMBL/GenBank/DDBJ databases">
        <title>YIM 152171 draft genome.</title>
        <authorList>
            <person name="Yang Z."/>
        </authorList>
    </citation>
    <scope>NUCLEOTIDE SEQUENCE [LARGE SCALE GENOMIC DNA]</scope>
    <source>
        <strain evidence="1 2">YIM 152171</strain>
    </source>
</reference>
<keyword evidence="2" id="KW-1185">Reference proteome</keyword>
<gene>
    <name evidence="1" type="ORF">PZ740_02060</name>
</gene>
<dbReference type="AlphaFoldDB" id="A0AAP3V1R7"/>
<proteinExistence type="predicted"/>